<feature type="region of interest" description="Disordered" evidence="1">
    <location>
        <begin position="1"/>
        <end position="28"/>
    </location>
</feature>
<reference evidence="3" key="1">
    <citation type="submission" date="2020-07" db="EMBL/GenBank/DDBJ databases">
        <authorList>
            <person name="Tarantini F.S."/>
            <person name="Hong K.W."/>
            <person name="Chan K.G."/>
        </authorList>
    </citation>
    <scope>NUCLEOTIDE SEQUENCE</scope>
    <source>
        <strain evidence="3">32-07</strain>
    </source>
</reference>
<organism evidence="3 4">
    <name type="scientific">Actinomadura graeca</name>
    <dbReference type="NCBI Taxonomy" id="2750812"/>
    <lineage>
        <taxon>Bacteria</taxon>
        <taxon>Bacillati</taxon>
        <taxon>Actinomycetota</taxon>
        <taxon>Actinomycetes</taxon>
        <taxon>Streptosporangiales</taxon>
        <taxon>Thermomonosporaceae</taxon>
        <taxon>Actinomadura</taxon>
    </lineage>
</organism>
<dbReference type="Pfam" id="PF01636">
    <property type="entry name" value="APH"/>
    <property type="match status" value="1"/>
</dbReference>
<dbReference type="Gene3D" id="1.10.510.10">
    <property type="entry name" value="Transferase(Phosphotransferase) domain 1"/>
    <property type="match status" value="1"/>
</dbReference>
<evidence type="ECO:0000313" key="4">
    <source>
        <dbReference type="Proteomes" id="UP001049518"/>
    </source>
</evidence>
<dbReference type="InterPro" id="IPR002575">
    <property type="entry name" value="Aminoglycoside_PTrfase"/>
</dbReference>
<proteinExistence type="predicted"/>
<protein>
    <submittedName>
        <fullName evidence="3">Phosphotransferase</fullName>
    </submittedName>
</protein>
<dbReference type="Proteomes" id="UP001049518">
    <property type="component" value="Chromosome"/>
</dbReference>
<keyword evidence="4" id="KW-1185">Reference proteome</keyword>
<sequence>MTEREKAEPAGTPPAGAGHGMATSGHEFIRPGMGTRNVLIPARSRRGALAGVSLITRSKTVALAAQWALYGAVAAFGTRVVPGPRVRWEPPGGPERWEALATRVGPFDGLALYERPQASRTGLAAVLLRSGRPVGFLKLRDEPGELDREERALSAFPGGRAEGFRVPRVLDRGETAGWHWMVIEAMPPRPARPVRGVALEPLLTDLQRRLKEVLPRPQEVPAHWVPMHGDLTAWNLRHCGPGEPWLIDWEDAAWAPPGADLVYYEATHTTVFGKPSSPGAGRGHAEAAEFWLKRVALRSDADHDAPMKARLSEVLRSLGPHVP</sequence>
<dbReference type="RefSeq" id="WP_231330117.1">
    <property type="nucleotide sequence ID" value="NZ_CP059572.1"/>
</dbReference>
<evidence type="ECO:0000259" key="2">
    <source>
        <dbReference type="Pfam" id="PF01636"/>
    </source>
</evidence>
<dbReference type="EMBL" id="CP059572">
    <property type="protein sequence ID" value="QXJ24371.1"/>
    <property type="molecule type" value="Genomic_DNA"/>
</dbReference>
<evidence type="ECO:0000256" key="1">
    <source>
        <dbReference type="SAM" id="MobiDB-lite"/>
    </source>
</evidence>
<feature type="compositionally biased region" description="Low complexity" evidence="1">
    <location>
        <begin position="9"/>
        <end position="22"/>
    </location>
</feature>
<accession>A0ABX8R1F1</accession>
<evidence type="ECO:0000313" key="3">
    <source>
        <dbReference type="EMBL" id="QXJ24371.1"/>
    </source>
</evidence>
<dbReference type="InterPro" id="IPR011009">
    <property type="entry name" value="Kinase-like_dom_sf"/>
</dbReference>
<gene>
    <name evidence="3" type="ORF">AGRA3207_005682</name>
</gene>
<feature type="domain" description="Aminoglycoside phosphotransferase" evidence="2">
    <location>
        <begin position="204"/>
        <end position="284"/>
    </location>
</feature>
<dbReference type="SUPFAM" id="SSF56112">
    <property type="entry name" value="Protein kinase-like (PK-like)"/>
    <property type="match status" value="1"/>
</dbReference>
<name>A0ABX8R1F1_9ACTN</name>